<feature type="transmembrane region" description="Helical" evidence="5">
    <location>
        <begin position="16"/>
        <end position="33"/>
    </location>
</feature>
<feature type="transmembrane region" description="Helical" evidence="5">
    <location>
        <begin position="204"/>
        <end position="228"/>
    </location>
</feature>
<feature type="domain" description="NADH:quinone oxidoreductase/Mrp antiporter transmembrane" evidence="7">
    <location>
        <begin position="126"/>
        <end position="413"/>
    </location>
</feature>
<organism evidence="8 9">
    <name type="scientific">Oleiharenicola lentus</name>
    <dbReference type="NCBI Taxonomy" id="2508720"/>
    <lineage>
        <taxon>Bacteria</taxon>
        <taxon>Pseudomonadati</taxon>
        <taxon>Verrucomicrobiota</taxon>
        <taxon>Opitutia</taxon>
        <taxon>Opitutales</taxon>
        <taxon>Opitutaceae</taxon>
        <taxon>Oleiharenicola</taxon>
    </lineage>
</organism>
<dbReference type="NCBIfam" id="TIGR01770">
    <property type="entry name" value="NDH_I_N"/>
    <property type="match status" value="1"/>
</dbReference>
<protein>
    <recommendedName>
        <fullName evidence="5">NADH-quinone oxidoreductase subunit N</fullName>
        <ecNumber evidence="5">7.1.1.-</ecNumber>
    </recommendedName>
    <alternativeName>
        <fullName evidence="5">NADH dehydrogenase I subunit N</fullName>
    </alternativeName>
    <alternativeName>
        <fullName evidence="5">NDH-1 subunit N</fullName>
    </alternativeName>
</protein>
<evidence type="ECO:0000313" key="9">
    <source>
        <dbReference type="Proteomes" id="UP000290218"/>
    </source>
</evidence>
<comment type="function">
    <text evidence="5">NDH-1 shuttles electrons from NADH, via FMN and iron-sulfur (Fe-S) centers, to quinones in the respiratory chain. The immediate electron acceptor for the enzyme in this species is believed to be ubiquinone. Couples the redox reaction to proton translocation (for every two electrons transferred, four hydrogen ions are translocated across the cytoplasmic membrane), and thus conserves the redox energy in a proton gradient.</text>
</comment>
<feature type="transmembrane region" description="Helical" evidence="5">
    <location>
        <begin position="419"/>
        <end position="438"/>
    </location>
</feature>
<sequence length="486" mass="49740">MTADYAGLFHALRPEIHLVAGALLVLGFDLAWARHRPANRHHVALLLGTIALLMAGYEAATLGATGRVFGGAFFYDQLANLTRTGVIGLAVLALALLPHSAKLRHPAEFTAILLFATTGFSLMAAANNLLVAFVALELASLSLYALAGFDKTSPASAEAALKYFLFGGMSAAFLLFGFSLLYGLTGSINLNYIAAHLAQAQSPLLIVALVMILAAFGFKAAAAPFHLWAPDVYQGAPAPAAALIASASKLAGLVLFTRLLWPGLGAAAGTVAHTPITVGWAPVVALIAGASLLLGNIGALAQSNVRRLLAYSAIAHAGALLLGVLAAGRVGPGSLFYYAATYGLATVGAFGVIAALESSGRVQSLTDLAGLSKRSPFLAGCLAIFILSLAGIPPLAGFFGKFAVFASVLKVGGLAGPAGWLVILAIALSAVALYYYLLILKQALVAGVAADAAPVRVPLPARLSLLIAAALIVLFGVWPSLLLGLF</sequence>
<evidence type="ECO:0000256" key="2">
    <source>
        <dbReference type="ARBA" id="ARBA00022692"/>
    </source>
</evidence>
<accession>A0A4Q1C4K5</accession>
<feature type="transmembrane region" description="Helical" evidence="5">
    <location>
        <begin position="161"/>
        <end position="184"/>
    </location>
</feature>
<dbReference type="GO" id="GO:0008137">
    <property type="term" value="F:NADH dehydrogenase (ubiquinone) activity"/>
    <property type="evidence" value="ECO:0007669"/>
    <property type="project" value="InterPro"/>
</dbReference>
<evidence type="ECO:0000259" key="7">
    <source>
        <dbReference type="Pfam" id="PF00361"/>
    </source>
</evidence>
<dbReference type="AlphaFoldDB" id="A0A4Q1C4K5"/>
<keyword evidence="5" id="KW-0874">Quinone</keyword>
<name>A0A4Q1C4K5_9BACT</name>
<comment type="catalytic activity">
    <reaction evidence="5">
        <text>a quinone + NADH + 5 H(+)(in) = a quinol + NAD(+) + 4 H(+)(out)</text>
        <dbReference type="Rhea" id="RHEA:57888"/>
        <dbReference type="ChEBI" id="CHEBI:15378"/>
        <dbReference type="ChEBI" id="CHEBI:24646"/>
        <dbReference type="ChEBI" id="CHEBI:57540"/>
        <dbReference type="ChEBI" id="CHEBI:57945"/>
        <dbReference type="ChEBI" id="CHEBI:132124"/>
    </reaction>
</comment>
<dbReference type="GO" id="GO:0048038">
    <property type="term" value="F:quinone binding"/>
    <property type="evidence" value="ECO:0007669"/>
    <property type="project" value="UniProtKB-KW"/>
</dbReference>
<proteinExistence type="inferred from homology"/>
<feature type="transmembrane region" description="Helical" evidence="5">
    <location>
        <begin position="109"/>
        <end position="126"/>
    </location>
</feature>
<keyword evidence="5" id="KW-0520">NAD</keyword>
<reference evidence="8 9" key="1">
    <citation type="submission" date="2019-01" db="EMBL/GenBank/DDBJ databases">
        <title>Lacunisphaera sp. strain TWA-58.</title>
        <authorList>
            <person name="Chen W.-M."/>
        </authorList>
    </citation>
    <scope>NUCLEOTIDE SEQUENCE [LARGE SCALE GENOMIC DNA]</scope>
    <source>
        <strain evidence="8 9">TWA-58</strain>
    </source>
</reference>
<dbReference type="RefSeq" id="WP_129048938.1">
    <property type="nucleotide sequence ID" value="NZ_SDHX01000002.1"/>
</dbReference>
<feature type="transmembrane region" description="Helical" evidence="5">
    <location>
        <begin position="308"/>
        <end position="329"/>
    </location>
</feature>
<feature type="transmembrane region" description="Helical" evidence="5">
    <location>
        <begin position="280"/>
        <end position="301"/>
    </location>
</feature>
<dbReference type="OrthoDB" id="9807568at2"/>
<comment type="similarity">
    <text evidence="5">Belongs to the complex I subunit 2 family.</text>
</comment>
<dbReference type="GO" id="GO:0005886">
    <property type="term" value="C:plasma membrane"/>
    <property type="evidence" value="ECO:0007669"/>
    <property type="project" value="UniProtKB-SubCell"/>
</dbReference>
<keyword evidence="9" id="KW-1185">Reference proteome</keyword>
<keyword evidence="4 5" id="KW-0472">Membrane</keyword>
<feature type="transmembrane region" description="Helical" evidence="5">
    <location>
        <begin position="45"/>
        <end position="66"/>
    </location>
</feature>
<dbReference type="InterPro" id="IPR001750">
    <property type="entry name" value="ND/Mrp_TM"/>
</dbReference>
<keyword evidence="5" id="KW-1278">Translocase</keyword>
<evidence type="ECO:0000256" key="3">
    <source>
        <dbReference type="ARBA" id="ARBA00022989"/>
    </source>
</evidence>
<keyword evidence="3 5" id="KW-1133">Transmembrane helix</keyword>
<gene>
    <name evidence="5" type="primary">nuoN</name>
    <name evidence="8" type="ORF">ESB00_16765</name>
</gene>
<dbReference type="EMBL" id="SDHX01000002">
    <property type="protein sequence ID" value="RXK53348.1"/>
    <property type="molecule type" value="Genomic_DNA"/>
</dbReference>
<dbReference type="PANTHER" id="PTHR22773">
    <property type="entry name" value="NADH DEHYDROGENASE"/>
    <property type="match status" value="1"/>
</dbReference>
<evidence type="ECO:0000313" key="8">
    <source>
        <dbReference type="EMBL" id="RXK53348.1"/>
    </source>
</evidence>
<feature type="transmembrane region" description="Helical" evidence="5">
    <location>
        <begin position="459"/>
        <end position="478"/>
    </location>
</feature>
<dbReference type="Proteomes" id="UP000290218">
    <property type="component" value="Unassembled WGS sequence"/>
</dbReference>
<feature type="transmembrane region" description="Helical" evidence="5">
    <location>
        <begin position="78"/>
        <end position="97"/>
    </location>
</feature>
<dbReference type="HAMAP" id="MF_00445">
    <property type="entry name" value="NDH1_NuoN_1"/>
    <property type="match status" value="1"/>
</dbReference>
<dbReference type="Pfam" id="PF00361">
    <property type="entry name" value="Proton_antipo_M"/>
    <property type="match status" value="1"/>
</dbReference>
<dbReference type="GO" id="GO:0050136">
    <property type="term" value="F:NADH dehydrogenase (quinone) (non-electrogenic) activity"/>
    <property type="evidence" value="ECO:0007669"/>
    <property type="project" value="UniProtKB-UniRule"/>
</dbReference>
<keyword evidence="2 5" id="KW-0812">Transmembrane</keyword>
<dbReference type="GO" id="GO:0012505">
    <property type="term" value="C:endomembrane system"/>
    <property type="evidence" value="ECO:0007669"/>
    <property type="project" value="UniProtKB-SubCell"/>
</dbReference>
<dbReference type="GO" id="GO:0042773">
    <property type="term" value="P:ATP synthesis coupled electron transport"/>
    <property type="evidence" value="ECO:0007669"/>
    <property type="project" value="InterPro"/>
</dbReference>
<keyword evidence="5" id="KW-0830">Ubiquinone</keyword>
<dbReference type="InterPro" id="IPR010096">
    <property type="entry name" value="NADH-Q_OxRdtase_suN/2"/>
</dbReference>
<comment type="subcellular location">
    <subcellularLocation>
        <location evidence="5">Cell membrane</location>
        <topology evidence="5">Multi-pass membrane protein</topology>
    </subcellularLocation>
    <subcellularLocation>
        <location evidence="1">Endomembrane system</location>
        <topology evidence="1">Multi-pass membrane protein</topology>
    </subcellularLocation>
    <subcellularLocation>
        <location evidence="6">Membrane</location>
        <topology evidence="6">Multi-pass membrane protein</topology>
    </subcellularLocation>
</comment>
<evidence type="ECO:0000256" key="6">
    <source>
        <dbReference type="RuleBase" id="RU000320"/>
    </source>
</evidence>
<evidence type="ECO:0000256" key="1">
    <source>
        <dbReference type="ARBA" id="ARBA00004127"/>
    </source>
</evidence>
<comment type="subunit">
    <text evidence="5">NDH-1 is composed of 14 different subunits. Subunits NuoA, H, J, K, L, M, N constitute the membrane sector of the complex.</text>
</comment>
<keyword evidence="5" id="KW-1003">Cell membrane</keyword>
<dbReference type="EC" id="7.1.1.-" evidence="5"/>
<comment type="caution">
    <text evidence="8">The sequence shown here is derived from an EMBL/GenBank/DDBJ whole genome shotgun (WGS) entry which is preliminary data.</text>
</comment>
<keyword evidence="5" id="KW-0813">Transport</keyword>
<evidence type="ECO:0000256" key="4">
    <source>
        <dbReference type="ARBA" id="ARBA00023136"/>
    </source>
</evidence>
<feature type="transmembrane region" description="Helical" evidence="5">
    <location>
        <begin position="335"/>
        <end position="356"/>
    </location>
</feature>
<feature type="transmembrane region" description="Helical" evidence="5">
    <location>
        <begin position="377"/>
        <end position="399"/>
    </location>
</feature>
<evidence type="ECO:0000256" key="5">
    <source>
        <dbReference type="HAMAP-Rule" id="MF_00445"/>
    </source>
</evidence>